<protein>
    <submittedName>
        <fullName evidence="1">Putative cytoplasmic protein</fullName>
    </submittedName>
</protein>
<name>A0A087AEK6_9BIFI</name>
<comment type="caution">
    <text evidence="1">The sequence shown here is derived from an EMBL/GenBank/DDBJ whole genome shotgun (WGS) entry which is preliminary data.</text>
</comment>
<dbReference type="Proteomes" id="UP000028995">
    <property type="component" value="Unassembled WGS sequence"/>
</dbReference>
<reference evidence="1 2" key="1">
    <citation type="submission" date="2014-03" db="EMBL/GenBank/DDBJ databases">
        <title>Genomics of Bifidobacteria.</title>
        <authorList>
            <person name="Ventura M."/>
            <person name="Milani C."/>
            <person name="Lugli G.A."/>
        </authorList>
    </citation>
    <scope>NUCLEOTIDE SEQUENCE [LARGE SCALE GENOMIC DNA]</scope>
    <source>
        <strain evidence="1 2">LMG 10510</strain>
    </source>
</reference>
<dbReference type="AlphaFoldDB" id="A0A087AEK6"/>
<evidence type="ECO:0000313" key="2">
    <source>
        <dbReference type="Proteomes" id="UP000028995"/>
    </source>
</evidence>
<proteinExistence type="predicted"/>
<accession>A0A087AEK6</accession>
<gene>
    <name evidence="1" type="ORF">BCHO_1238</name>
</gene>
<evidence type="ECO:0000313" key="1">
    <source>
        <dbReference type="EMBL" id="KFI57206.1"/>
    </source>
</evidence>
<organism evidence="1 2">
    <name type="scientific">Bifidobacterium choerinum</name>
    <dbReference type="NCBI Taxonomy" id="35760"/>
    <lineage>
        <taxon>Bacteria</taxon>
        <taxon>Bacillati</taxon>
        <taxon>Actinomycetota</taxon>
        <taxon>Actinomycetes</taxon>
        <taxon>Bifidobacteriales</taxon>
        <taxon>Bifidobacteriaceae</taxon>
        <taxon>Bifidobacterium</taxon>
    </lineage>
</organism>
<keyword evidence="2" id="KW-1185">Reference proteome</keyword>
<dbReference type="EMBL" id="JGYU01000006">
    <property type="protein sequence ID" value="KFI57206.1"/>
    <property type="molecule type" value="Genomic_DNA"/>
</dbReference>
<sequence length="49" mass="5445">MPYDAWSGQGQDLVLRLSERYGDALRGIAVDAAMGYMKMFIYVDADGAR</sequence>
<dbReference type="eggNOG" id="ENOG5031YJT">
    <property type="taxonomic scope" value="Bacteria"/>
</dbReference>